<organism evidence="7 8">
    <name type="scientific">Patiria miniata</name>
    <name type="common">Bat star</name>
    <name type="synonym">Asterina miniata</name>
    <dbReference type="NCBI Taxonomy" id="46514"/>
    <lineage>
        <taxon>Eukaryota</taxon>
        <taxon>Metazoa</taxon>
        <taxon>Echinodermata</taxon>
        <taxon>Eleutherozoa</taxon>
        <taxon>Asterozoa</taxon>
        <taxon>Asteroidea</taxon>
        <taxon>Valvatacea</taxon>
        <taxon>Valvatida</taxon>
        <taxon>Asterinidae</taxon>
        <taxon>Patiria</taxon>
    </lineage>
</organism>
<feature type="transmembrane region" description="Helical" evidence="4">
    <location>
        <begin position="1351"/>
        <end position="1370"/>
    </location>
</feature>
<dbReference type="InterPro" id="IPR001507">
    <property type="entry name" value="ZP_dom"/>
</dbReference>
<feature type="domain" description="ZP" evidence="6">
    <location>
        <begin position="1021"/>
        <end position="1274"/>
    </location>
</feature>
<protein>
    <recommendedName>
        <fullName evidence="6">ZP domain-containing protein</fullName>
    </recommendedName>
</protein>
<dbReference type="OMA" id="HEACTTR"/>
<dbReference type="InterPro" id="IPR055356">
    <property type="entry name" value="ZP-N"/>
</dbReference>
<evidence type="ECO:0000313" key="8">
    <source>
        <dbReference type="Proteomes" id="UP000887568"/>
    </source>
</evidence>
<evidence type="ECO:0000259" key="6">
    <source>
        <dbReference type="PROSITE" id="PS51034"/>
    </source>
</evidence>
<dbReference type="RefSeq" id="XP_038073156.1">
    <property type="nucleotide sequence ID" value="XM_038217228.1"/>
</dbReference>
<keyword evidence="4" id="KW-0472">Membrane</keyword>
<dbReference type="OrthoDB" id="10063988at2759"/>
<feature type="compositionally biased region" description="Basic and acidic residues" evidence="3">
    <location>
        <begin position="1282"/>
        <end position="1301"/>
    </location>
</feature>
<proteinExistence type="predicted"/>
<keyword evidence="2" id="KW-1015">Disulfide bond</keyword>
<dbReference type="InterPro" id="IPR055355">
    <property type="entry name" value="ZP-C"/>
</dbReference>
<dbReference type="PANTHER" id="PTHR14002">
    <property type="entry name" value="ENDOGLIN/TGF-BETA RECEPTOR TYPE III"/>
    <property type="match status" value="1"/>
</dbReference>
<keyword evidence="4" id="KW-0812">Transmembrane</keyword>
<dbReference type="Gene3D" id="2.60.40.3210">
    <property type="entry name" value="Zona pellucida, ZP-N domain"/>
    <property type="match status" value="1"/>
</dbReference>
<dbReference type="EnsemblMetazoa" id="XM_038217228.1">
    <property type="protein sequence ID" value="XP_038073156.1"/>
    <property type="gene ID" value="LOC119741470"/>
</dbReference>
<evidence type="ECO:0000256" key="1">
    <source>
        <dbReference type="ARBA" id="ARBA00022729"/>
    </source>
</evidence>
<keyword evidence="4" id="KW-1133">Transmembrane helix</keyword>
<reference evidence="7" key="1">
    <citation type="submission" date="2022-11" db="UniProtKB">
        <authorList>
            <consortium name="EnsemblMetazoa"/>
        </authorList>
    </citation>
    <scope>IDENTIFICATION</scope>
</reference>
<dbReference type="PROSITE" id="PS51034">
    <property type="entry name" value="ZP_2"/>
    <property type="match status" value="1"/>
</dbReference>
<sequence length="1387" mass="153933">MRRVLLLVVCLASSFIEPAVSRNVGHYKGGSITWKADEDNPSNVVVFYRLNFRHHYENGYLHTQCTDQAVQDRSVLNTEGSFRVDGRWISWAKYICTDYDDEMDWSAGYFIMPYTLEPGQTRVDVNFEECCWPTTVGNNGNDQGNGRGWNMVSTVDISRRPDTGLPNSPPVAGSFPVYRLYRGCKYTRYIRAWDADGDDLRCRWTDPNRNECNANNGDICGELFVNSERTKKGAILEEDTCKITFNRRNPAGTYAVAVMVEDYAPSDPTTPLSRIPVQFLIEVHNRDGKCRKPELLGEDGTCTTIPAGRETRIPLRARSSSLDYAITSFETIKPSGVHVSPLRRVHGSNDEYTVTLSWIPTRDQIGRHVICYEAEEDHKFSSDMFCIYVNVVDAADFGPQLAVDPYESTPAPGARLRGETVTIAYSREIRKSPRPAFISILDASNNPIYQIDSSSSEITVSGKTMSFSLPYDLPLQRGVAYKVRVDEGAVKSAMDCEAAPQGDEWMFVFESFCDGDNSPLVVSPVDSVPAPGTEMFGNVVSVTYNKKIQKPSTSVYITIVDRRNTPIFRIDTSTADASVSGRTLSFSVPLTLPLEYQGWYRIRIDEGAVVSARACEQGLPPMAEWDFVFVTFCSDEEVYEPLTVLPSQSVPSPGENFAGQTMMIRYNKEIQKPVDSAYITILDAFYLPILQVDTSTQDVTVSGNTLSFVLSMDLPLQFGGGYTIRVDEGAARSAQDCDLIPPPSAEWEFGFVTFCADGGDYEPLSVLPMESSPFPGEKFAGRLMKIGYNKQIKKPFRPAYISLFDSADSLLFQIDATSPAVSIVDGTSLGFTLPLDLPLAFQGVYKLRVDGWAAVSVLGCDVSRPDSAEWRFTFLTFCEDGGDSFEPLAVLPMESLPRPGGNITGYELKIQYNKPIQKPTSPAHVRILNSEDSAVYEVDTTSDEVTIEGSALKFSLPAAAAVFFGSDYRVMVDQGAARSALECDTTLSDTADWRFKWTGRRLPGEIIDKPVVSTSPHGNADCRENFMQTFVSKRLVGEIDPASMYLNDKSCTGRHYNKTHYVIGTSYDACQTEPEVTANGRKMAFRNVVFIPPQPYTPGSEITRDHFIEIHLTCHVPTDRVSYLSFDPNVTTIVYYEEGYGNFNFSLKMYEDESYRRAYRPREFPVGVQLNQAMHFEGRVTCNGDCDLMIDTCWATPTSNPFDLTRFPFITNGCPIDDTVALLDSPSSQKERFAINSFAFLGDNIHGTVYVHCDMRICDVNDPNSRCTMGCDSEDQSPTEAPSKDNNELRPEAPSRGDVPHSELVFGRGKRDVSRVGSSSAAYPSTGGQLRLGGEQIDVKSNQSLAVNPDVVEIAMLGAIMLLLLVLVAMQCRRTTRATGKASMSEV</sequence>
<name>A0A914BAQ5_PATMI</name>
<dbReference type="Pfam" id="PF00100">
    <property type="entry name" value="Zona_pellucida"/>
    <property type="match status" value="1"/>
</dbReference>
<dbReference type="SMART" id="SM00241">
    <property type="entry name" value="ZP"/>
    <property type="match status" value="1"/>
</dbReference>
<keyword evidence="1 5" id="KW-0732">Signal</keyword>
<feature type="region of interest" description="Disordered" evidence="3">
    <location>
        <begin position="1269"/>
        <end position="1303"/>
    </location>
</feature>
<dbReference type="InterPro" id="IPR042235">
    <property type="entry name" value="ZP-C_dom"/>
</dbReference>
<evidence type="ECO:0000256" key="4">
    <source>
        <dbReference type="SAM" id="Phobius"/>
    </source>
</evidence>
<evidence type="ECO:0000313" key="7">
    <source>
        <dbReference type="EnsemblMetazoa" id="XP_038073156.1"/>
    </source>
</evidence>
<dbReference type="Gene3D" id="2.60.40.4100">
    <property type="entry name" value="Zona pellucida, ZP-C domain"/>
    <property type="match status" value="1"/>
</dbReference>
<keyword evidence="8" id="KW-1185">Reference proteome</keyword>
<evidence type="ECO:0000256" key="3">
    <source>
        <dbReference type="SAM" id="MobiDB-lite"/>
    </source>
</evidence>
<dbReference type="GeneID" id="119741470"/>
<dbReference type="PANTHER" id="PTHR14002:SF43">
    <property type="entry name" value="DELTA-LIKE PROTEIN"/>
    <property type="match status" value="1"/>
</dbReference>
<dbReference type="Pfam" id="PF23344">
    <property type="entry name" value="ZP-N"/>
    <property type="match status" value="1"/>
</dbReference>
<evidence type="ECO:0000256" key="2">
    <source>
        <dbReference type="ARBA" id="ARBA00023157"/>
    </source>
</evidence>
<accession>A0A914BAQ5</accession>
<feature type="chain" id="PRO_5037503001" description="ZP domain-containing protein" evidence="5">
    <location>
        <begin position="22"/>
        <end position="1387"/>
    </location>
</feature>
<dbReference type="Proteomes" id="UP000887568">
    <property type="component" value="Unplaced"/>
</dbReference>
<feature type="signal peptide" evidence="5">
    <location>
        <begin position="1"/>
        <end position="21"/>
    </location>
</feature>
<evidence type="ECO:0000256" key="5">
    <source>
        <dbReference type="SAM" id="SignalP"/>
    </source>
</evidence>